<protein>
    <recommendedName>
        <fullName evidence="6">Spermidine synthase</fullName>
    </recommendedName>
</protein>
<evidence type="ECO:0000256" key="1">
    <source>
        <dbReference type="ARBA" id="ARBA00023115"/>
    </source>
</evidence>
<keyword evidence="3" id="KW-0812">Transmembrane</keyword>
<dbReference type="OrthoDB" id="2016285at2759"/>
<feature type="transmembrane region" description="Helical" evidence="3">
    <location>
        <begin position="91"/>
        <end position="110"/>
    </location>
</feature>
<feature type="transmembrane region" description="Helical" evidence="3">
    <location>
        <begin position="275"/>
        <end position="295"/>
    </location>
</feature>
<dbReference type="PANTHER" id="PTHR43317">
    <property type="entry name" value="THERMOSPERMINE SYNTHASE ACAULIS5"/>
    <property type="match status" value="1"/>
</dbReference>
<keyword evidence="1" id="KW-0620">Polyamine biosynthesis</keyword>
<dbReference type="AlphaFoldDB" id="A0A9W8H9A1"/>
<proteinExistence type="predicted"/>
<comment type="caution">
    <text evidence="4">The sequence shown here is derived from an EMBL/GenBank/DDBJ whole genome shotgun (WGS) entry which is preliminary data.</text>
</comment>
<feature type="region of interest" description="Disordered" evidence="2">
    <location>
        <begin position="1"/>
        <end position="42"/>
    </location>
</feature>
<dbReference type="Gene3D" id="3.40.50.150">
    <property type="entry name" value="Vaccinia Virus protein VP39"/>
    <property type="match status" value="1"/>
</dbReference>
<dbReference type="InterPro" id="IPR029063">
    <property type="entry name" value="SAM-dependent_MTases_sf"/>
</dbReference>
<sequence>MAQLHSPAAAPRKRAGKSSGGSDAGARHECKQETTPTPNNLKMAIAGPAGPVAMAIAISFLTSSILSGSMLHVGPQYLEPLYGNVLPQLGFLHGVAASATLGGVLGVACWRRIASSADAASVDTRTGRALAAAFNTAALLTALAPIRASYVLRHSGRLGPVWGPTLTHCALAYPVFGAVGFVTAIAAARMSHVRGAPARQAAVFAAYVLAAAMAAWVAQKRAPWQHACHGMLTAAVYMALSGLFVELLVGLQERASAVAAQAPGVRPAALASRPALLRFAPAAATVVFVLTSLLGDARCTTHGVVGSTAKYHVHMRDESVTGWVTVADEHERGLRLLRSGHSIIGGHWNSTRESIFGVFYYADAVRLVRGVPQANERALQIGLGIGVSARSLHEQHVRVDVVEIDPAVHRAAVEFFGLPRALNAVHLRDARGFIDDAPAAAYDYVVHDVFTGGSVPAALFSREAVAQLRRIMRPAGVLAMNYVGVPSDTRVLAHVTATLRTAFEHVRLFGEFATEDESGAPLSRKAQMDTMVNMMFFASNRPIVFRKHKPDRDTIRGTMLAGMLHNEIPLHRLPTDGVRPLTDRWNPLTQWQVATAVEHWHTMRRLFPEEYWLAY</sequence>
<evidence type="ECO:0000256" key="3">
    <source>
        <dbReference type="SAM" id="Phobius"/>
    </source>
</evidence>
<accession>A0A9W8H9A1</accession>
<keyword evidence="3" id="KW-1133">Transmembrane helix</keyword>
<keyword evidence="3" id="KW-0472">Membrane</keyword>
<feature type="transmembrane region" description="Helical" evidence="3">
    <location>
        <begin position="170"/>
        <end position="188"/>
    </location>
</feature>
<evidence type="ECO:0000313" key="4">
    <source>
        <dbReference type="EMBL" id="KAJ2778623.1"/>
    </source>
</evidence>
<evidence type="ECO:0008006" key="6">
    <source>
        <dbReference type="Google" id="ProtNLM"/>
    </source>
</evidence>
<feature type="transmembrane region" description="Helical" evidence="3">
    <location>
        <begin position="52"/>
        <end position="71"/>
    </location>
</feature>
<gene>
    <name evidence="4" type="ORF">GGI15_004123</name>
</gene>
<dbReference type="SUPFAM" id="SSF53335">
    <property type="entry name" value="S-adenosyl-L-methionine-dependent methyltransferases"/>
    <property type="match status" value="1"/>
</dbReference>
<dbReference type="EMBL" id="JANBUM010000340">
    <property type="protein sequence ID" value="KAJ2778623.1"/>
    <property type="molecule type" value="Genomic_DNA"/>
</dbReference>
<feature type="transmembrane region" description="Helical" evidence="3">
    <location>
        <begin position="230"/>
        <end position="251"/>
    </location>
</feature>
<dbReference type="PANTHER" id="PTHR43317:SF1">
    <property type="entry name" value="THERMOSPERMINE SYNTHASE ACAULIS5"/>
    <property type="match status" value="1"/>
</dbReference>
<feature type="transmembrane region" description="Helical" evidence="3">
    <location>
        <begin position="200"/>
        <end position="218"/>
    </location>
</feature>
<dbReference type="Proteomes" id="UP001140172">
    <property type="component" value="Unassembled WGS sequence"/>
</dbReference>
<reference evidence="4" key="1">
    <citation type="submission" date="2022-07" db="EMBL/GenBank/DDBJ databases">
        <title>Phylogenomic reconstructions and comparative analyses of Kickxellomycotina fungi.</title>
        <authorList>
            <person name="Reynolds N.K."/>
            <person name="Stajich J.E."/>
            <person name="Barry K."/>
            <person name="Grigoriev I.V."/>
            <person name="Crous P."/>
            <person name="Smith M.E."/>
        </authorList>
    </citation>
    <scope>NUCLEOTIDE SEQUENCE</scope>
    <source>
        <strain evidence="4">BCRC 34489</strain>
    </source>
</reference>
<dbReference type="NCBIfam" id="NF037959">
    <property type="entry name" value="MFS_SpdSyn"/>
    <property type="match status" value="1"/>
</dbReference>
<organism evidence="4 5">
    <name type="scientific">Coemansia interrupta</name>
    <dbReference type="NCBI Taxonomy" id="1126814"/>
    <lineage>
        <taxon>Eukaryota</taxon>
        <taxon>Fungi</taxon>
        <taxon>Fungi incertae sedis</taxon>
        <taxon>Zoopagomycota</taxon>
        <taxon>Kickxellomycotina</taxon>
        <taxon>Kickxellomycetes</taxon>
        <taxon>Kickxellales</taxon>
        <taxon>Kickxellaceae</taxon>
        <taxon>Coemansia</taxon>
    </lineage>
</organism>
<keyword evidence="5" id="KW-1185">Reference proteome</keyword>
<evidence type="ECO:0000256" key="2">
    <source>
        <dbReference type="SAM" id="MobiDB-lite"/>
    </source>
</evidence>
<feature type="transmembrane region" description="Helical" evidence="3">
    <location>
        <begin position="130"/>
        <end position="150"/>
    </location>
</feature>
<dbReference type="GO" id="GO:0006596">
    <property type="term" value="P:polyamine biosynthetic process"/>
    <property type="evidence" value="ECO:0007669"/>
    <property type="project" value="UniProtKB-KW"/>
</dbReference>
<name>A0A9W8H9A1_9FUNG</name>
<evidence type="ECO:0000313" key="5">
    <source>
        <dbReference type="Proteomes" id="UP001140172"/>
    </source>
</evidence>